<accession>A0A831A473</accession>
<dbReference type="Gene3D" id="1.20.120.1620">
    <property type="match status" value="1"/>
</dbReference>
<organism evidence="2 3">
    <name type="scientific">Erwinia amylovora NBRC 12687 = CFBP 1232</name>
    <dbReference type="NCBI Taxonomy" id="1219359"/>
    <lineage>
        <taxon>Bacteria</taxon>
        <taxon>Pseudomonadati</taxon>
        <taxon>Pseudomonadota</taxon>
        <taxon>Gammaproteobacteria</taxon>
        <taxon>Enterobacterales</taxon>
        <taxon>Erwiniaceae</taxon>
        <taxon>Erwinia</taxon>
    </lineage>
</organism>
<dbReference type="EMBL" id="CAPB01000037">
    <property type="protein sequence ID" value="CCO95033.1"/>
    <property type="molecule type" value="Genomic_DNA"/>
</dbReference>
<feature type="chain" id="PRO_5032782425" description="Type VI secretion protein" evidence="1">
    <location>
        <begin position="23"/>
        <end position="122"/>
    </location>
</feature>
<sequence>MVIKIEWISLAAALLFSVQAGAKTAYTPGQYLKNYALSTCISQGYQSKEVKEDAAAAARGYLEFGDYSLAAHTAVRKLGKEFLAKEYTSQSGEPMTLAKCIDFYHSKQLDNLVKQFKGKQDD</sequence>
<evidence type="ECO:0000313" key="3">
    <source>
        <dbReference type="Proteomes" id="UP000013111"/>
    </source>
</evidence>
<dbReference type="InterPro" id="IPR038314">
    <property type="entry name" value="T6SS_sf"/>
</dbReference>
<gene>
    <name evidence="2" type="ORF">BN437_3123</name>
</gene>
<keyword evidence="1" id="KW-0732">Signal</keyword>
<reference evidence="2 3" key="2">
    <citation type="submission" date="2013-04" db="EMBL/GenBank/DDBJ databases">
        <title>Comparative genomics of 12 strains of Erwinia amylovora identifies a pan-genome with a large conserved core and provides insights into host specificity.</title>
        <authorList>
            <person name="Mann R.A."/>
            <person name="Smits T.H.M."/>
            <person name="Buehlmann A."/>
            <person name="Blom J."/>
            <person name="Goesmann A."/>
            <person name="Frey J.E."/>
            <person name="Plummer K.M."/>
            <person name="Beer S.V."/>
            <person name="Luck J."/>
            <person name="Duffy B."/>
            <person name="Rodoni B."/>
        </authorList>
    </citation>
    <scope>NUCLEOTIDE SEQUENCE [LARGE SCALE GENOMIC DNA]</scope>
    <source>
        <strain evidence="3">CFBP 1232</strain>
    </source>
</reference>
<dbReference type="RefSeq" id="WP_004159895.1">
    <property type="nucleotide sequence ID" value="NZ_BAYW01000026.1"/>
</dbReference>
<evidence type="ECO:0000313" key="2">
    <source>
        <dbReference type="EMBL" id="CCO95033.1"/>
    </source>
</evidence>
<dbReference type="InterPro" id="IPR032032">
    <property type="entry name" value="Tai4"/>
</dbReference>
<name>A0A831A473_ERWAM</name>
<proteinExistence type="predicted"/>
<evidence type="ECO:0000256" key="1">
    <source>
        <dbReference type="SAM" id="SignalP"/>
    </source>
</evidence>
<comment type="caution">
    <text evidence="2">The sequence shown here is derived from an EMBL/GenBank/DDBJ whole genome shotgun (WGS) entry which is preliminary data.</text>
</comment>
<protein>
    <recommendedName>
        <fullName evidence="4">Type VI secretion protein</fullName>
    </recommendedName>
</protein>
<dbReference type="Proteomes" id="UP000013111">
    <property type="component" value="Unassembled WGS sequence"/>
</dbReference>
<reference evidence="2 3" key="1">
    <citation type="submission" date="2012-11" db="EMBL/GenBank/DDBJ databases">
        <authorList>
            <person name="Linke B."/>
        </authorList>
    </citation>
    <scope>NUCLEOTIDE SEQUENCE [LARGE SCALE GENOMIC DNA]</scope>
    <source>
        <strain evidence="3">CFBP 1232</strain>
    </source>
</reference>
<dbReference type="GeneID" id="97607166"/>
<feature type="signal peptide" evidence="1">
    <location>
        <begin position="1"/>
        <end position="22"/>
    </location>
</feature>
<evidence type="ECO:0008006" key="4">
    <source>
        <dbReference type="Google" id="ProtNLM"/>
    </source>
</evidence>
<dbReference type="AlphaFoldDB" id="A0A831A473"/>
<dbReference type="Pfam" id="PF16695">
    <property type="entry name" value="Tai4"/>
    <property type="match status" value="1"/>
</dbReference>